<comment type="catalytic activity">
    <reaction evidence="3">
        <text>a 5'-end (N(2),N(7)-dimethyl 5'-triphosphoguanosine)-ribonucleoside in snoRNA + S-adenosyl-L-methionine = a 5'-end (N(2),N(2),N(7)-trimethyl 5'-triphosphoguanosine)-ribonucleoside in snoRNA + S-adenosyl-L-homocysteine + H(+)</text>
        <dbReference type="Rhea" id="RHEA:78507"/>
        <dbReference type="Rhea" id="RHEA-COMP:19088"/>
        <dbReference type="Rhea" id="RHEA-COMP:19090"/>
        <dbReference type="ChEBI" id="CHEBI:15378"/>
        <dbReference type="ChEBI" id="CHEBI:57856"/>
        <dbReference type="ChEBI" id="CHEBI:59789"/>
        <dbReference type="ChEBI" id="CHEBI:167623"/>
        <dbReference type="ChEBI" id="CHEBI:172880"/>
    </reaction>
    <physiologicalReaction direction="left-to-right" evidence="3">
        <dbReference type="Rhea" id="RHEA:78508"/>
    </physiologicalReaction>
</comment>
<evidence type="ECO:0000256" key="6">
    <source>
        <dbReference type="ARBA" id="ARBA00049075"/>
    </source>
</evidence>
<feature type="region of interest" description="Disordered" evidence="8">
    <location>
        <begin position="130"/>
        <end position="160"/>
    </location>
</feature>
<dbReference type="SUPFAM" id="SSF53335">
    <property type="entry name" value="S-adenosyl-L-methionine-dependent methyltransferases"/>
    <property type="match status" value="1"/>
</dbReference>
<comment type="catalytic activity">
    <reaction evidence="4">
        <text>a 5'-end (N(7)-methyl 5'-triphosphoguanosine)-ribonucleoside in snoRNA + S-adenosyl-L-methionine = a 5'-end (N(2),N(7)-dimethyl 5'-triphosphoguanosine)-ribonucleoside in snoRNA + S-adenosyl-L-homocysteine + H(+)</text>
        <dbReference type="Rhea" id="RHEA:78475"/>
        <dbReference type="Rhea" id="RHEA-COMP:19086"/>
        <dbReference type="Rhea" id="RHEA-COMP:19088"/>
        <dbReference type="ChEBI" id="CHEBI:15378"/>
        <dbReference type="ChEBI" id="CHEBI:57856"/>
        <dbReference type="ChEBI" id="CHEBI:59789"/>
        <dbReference type="ChEBI" id="CHEBI:156461"/>
        <dbReference type="ChEBI" id="CHEBI:172880"/>
    </reaction>
    <physiologicalReaction direction="left-to-right" evidence="4">
        <dbReference type="Rhea" id="RHEA:78476"/>
    </physiologicalReaction>
</comment>
<evidence type="ECO:0000256" key="1">
    <source>
        <dbReference type="ARBA" id="ARBA00018517"/>
    </source>
</evidence>
<keyword evidence="11" id="KW-1185">Reference proteome</keyword>
<dbReference type="EMBL" id="NBSK02000004">
    <property type="protein sequence ID" value="KAJ0214543.1"/>
    <property type="molecule type" value="Genomic_DNA"/>
</dbReference>
<dbReference type="InterPro" id="IPR019012">
    <property type="entry name" value="RNA_cap_Gua-N2-MeTrfase"/>
</dbReference>
<feature type="domain" description="WW" evidence="9">
    <location>
        <begin position="164"/>
        <end position="198"/>
    </location>
</feature>
<comment type="catalytic activity">
    <reaction evidence="6">
        <text>a 5'-end (N(7)-methyl 5'-triphosphoguanosine)-ribonucleoside in snRNA + S-adenosyl-L-methionine = a 5'-end (N(2),N(7)-dimethyl 5'-triphosphoguanosine)-ribonucleoside in snRNA + S-adenosyl-L-homocysteine + H(+)</text>
        <dbReference type="Rhea" id="RHEA:78471"/>
        <dbReference type="Rhea" id="RHEA-COMP:19085"/>
        <dbReference type="Rhea" id="RHEA-COMP:19087"/>
        <dbReference type="ChEBI" id="CHEBI:15378"/>
        <dbReference type="ChEBI" id="CHEBI:57856"/>
        <dbReference type="ChEBI" id="CHEBI:59789"/>
        <dbReference type="ChEBI" id="CHEBI:156461"/>
        <dbReference type="ChEBI" id="CHEBI:172880"/>
    </reaction>
    <physiologicalReaction direction="left-to-right" evidence="6">
        <dbReference type="Rhea" id="RHEA:78472"/>
    </physiologicalReaction>
</comment>
<gene>
    <name evidence="10" type="ORF">LSAT_V11C400206280</name>
</gene>
<accession>A0A9R1VZ89</accession>
<dbReference type="PANTHER" id="PTHR14741:SF32">
    <property type="entry name" value="TRIMETHYLGUANOSINE SYNTHASE"/>
    <property type="match status" value="1"/>
</dbReference>
<evidence type="ECO:0000313" key="10">
    <source>
        <dbReference type="EMBL" id="KAJ0214543.1"/>
    </source>
</evidence>
<dbReference type="Pfam" id="PF09445">
    <property type="entry name" value="Methyltransf_15"/>
    <property type="match status" value="1"/>
</dbReference>
<dbReference type="Gene3D" id="2.20.70.10">
    <property type="match status" value="1"/>
</dbReference>
<dbReference type="OrthoDB" id="194443at2759"/>
<organism evidence="10 11">
    <name type="scientific">Lactuca sativa</name>
    <name type="common">Garden lettuce</name>
    <dbReference type="NCBI Taxonomy" id="4236"/>
    <lineage>
        <taxon>Eukaryota</taxon>
        <taxon>Viridiplantae</taxon>
        <taxon>Streptophyta</taxon>
        <taxon>Embryophyta</taxon>
        <taxon>Tracheophyta</taxon>
        <taxon>Spermatophyta</taxon>
        <taxon>Magnoliopsida</taxon>
        <taxon>eudicotyledons</taxon>
        <taxon>Gunneridae</taxon>
        <taxon>Pentapetalae</taxon>
        <taxon>asterids</taxon>
        <taxon>campanulids</taxon>
        <taxon>Asterales</taxon>
        <taxon>Asteraceae</taxon>
        <taxon>Cichorioideae</taxon>
        <taxon>Cichorieae</taxon>
        <taxon>Lactucinae</taxon>
        <taxon>Lactuca</taxon>
    </lineage>
</organism>
<dbReference type="Gramene" id="rna-gnl|WGS:NBSK|LSAT_4X126480_mrna">
    <property type="protein sequence ID" value="cds-PLY86127.1"/>
    <property type="gene ID" value="gene-LSAT_4X126480"/>
</dbReference>
<dbReference type="PANTHER" id="PTHR14741">
    <property type="entry name" value="S-ADENOSYLMETHIONINE-DEPENDENT METHYLTRANSFERASE RELATED"/>
    <property type="match status" value="1"/>
</dbReference>
<evidence type="ECO:0000259" key="9">
    <source>
        <dbReference type="PROSITE" id="PS50020"/>
    </source>
</evidence>
<dbReference type="Proteomes" id="UP000235145">
    <property type="component" value="Unassembled WGS sequence"/>
</dbReference>
<feature type="compositionally biased region" description="Basic and acidic residues" evidence="8">
    <location>
        <begin position="143"/>
        <end position="160"/>
    </location>
</feature>
<dbReference type="FunFam" id="3.40.50.150:FF:000305">
    <property type="entry name" value="S-adenosyl-L-methionine-dependent methyltransferase superfamily protein"/>
    <property type="match status" value="1"/>
</dbReference>
<dbReference type="PROSITE" id="PS50020">
    <property type="entry name" value="WW_DOMAIN_2"/>
    <property type="match status" value="1"/>
</dbReference>
<dbReference type="GO" id="GO:0071164">
    <property type="term" value="F:RNA cap trimethylguanosine synthase activity"/>
    <property type="evidence" value="ECO:0000318"/>
    <property type="project" value="GO_Central"/>
</dbReference>
<evidence type="ECO:0000256" key="7">
    <source>
        <dbReference type="ARBA" id="ARBA00049790"/>
    </source>
</evidence>
<dbReference type="SUPFAM" id="SSF51045">
    <property type="entry name" value="WW domain"/>
    <property type="match status" value="1"/>
</dbReference>
<dbReference type="CDD" id="cd00201">
    <property type="entry name" value="WW"/>
    <property type="match status" value="1"/>
</dbReference>
<dbReference type="Gene3D" id="3.40.50.150">
    <property type="entry name" value="Vaccinia Virus protein VP39"/>
    <property type="match status" value="1"/>
</dbReference>
<dbReference type="GO" id="GO:0036261">
    <property type="term" value="P:7-methylguanosine cap hypermethylation"/>
    <property type="evidence" value="ECO:0000318"/>
    <property type="project" value="GO_Central"/>
</dbReference>
<dbReference type="GO" id="GO:0005634">
    <property type="term" value="C:nucleus"/>
    <property type="evidence" value="ECO:0000318"/>
    <property type="project" value="GO_Central"/>
</dbReference>
<evidence type="ECO:0000256" key="2">
    <source>
        <dbReference type="ARBA" id="ARBA00025783"/>
    </source>
</evidence>
<evidence type="ECO:0000256" key="4">
    <source>
        <dbReference type="ARBA" id="ARBA00048740"/>
    </source>
</evidence>
<evidence type="ECO:0000313" key="11">
    <source>
        <dbReference type="Proteomes" id="UP000235145"/>
    </source>
</evidence>
<dbReference type="InterPro" id="IPR001202">
    <property type="entry name" value="WW_dom"/>
</dbReference>
<dbReference type="CDD" id="cd02440">
    <property type="entry name" value="AdoMet_MTases"/>
    <property type="match status" value="1"/>
</dbReference>
<protein>
    <recommendedName>
        <fullName evidence="1">Trimethylguanosine synthase</fullName>
    </recommendedName>
    <alternativeName>
        <fullName evidence="7">Cap-specific guanine-N(2) methyltransferase</fullName>
    </alternativeName>
</protein>
<name>A0A9R1VZ89_LACSA</name>
<comment type="catalytic activity">
    <reaction evidence="5">
        <text>a 5'-end (N(2),N(7)-dimethyl 5'-triphosphoguanosine)-ribonucleoside in snRNA + S-adenosyl-L-methionine = a 5'-end (N(2),N(2),N(7)-trimethyl 5'-triphosphoguanosine)-ribonucleoside in snRNA + S-adenosyl-L-homocysteine + H(+)</text>
        <dbReference type="Rhea" id="RHEA:78479"/>
        <dbReference type="Rhea" id="RHEA-COMP:19087"/>
        <dbReference type="Rhea" id="RHEA-COMP:19089"/>
        <dbReference type="ChEBI" id="CHEBI:15378"/>
        <dbReference type="ChEBI" id="CHEBI:57856"/>
        <dbReference type="ChEBI" id="CHEBI:59789"/>
        <dbReference type="ChEBI" id="CHEBI:167623"/>
        <dbReference type="ChEBI" id="CHEBI:172880"/>
    </reaction>
    <physiologicalReaction direction="left-to-right" evidence="5">
        <dbReference type="Rhea" id="RHEA:78480"/>
    </physiologicalReaction>
</comment>
<proteinExistence type="inferred from homology"/>
<reference evidence="10 11" key="1">
    <citation type="journal article" date="2017" name="Nat. Commun.">
        <title>Genome assembly with in vitro proximity ligation data and whole-genome triplication in lettuce.</title>
        <authorList>
            <person name="Reyes-Chin-Wo S."/>
            <person name="Wang Z."/>
            <person name="Yang X."/>
            <person name="Kozik A."/>
            <person name="Arikit S."/>
            <person name="Song C."/>
            <person name="Xia L."/>
            <person name="Froenicke L."/>
            <person name="Lavelle D.O."/>
            <person name="Truco M.J."/>
            <person name="Xia R."/>
            <person name="Zhu S."/>
            <person name="Xu C."/>
            <person name="Xu H."/>
            <person name="Xu X."/>
            <person name="Cox K."/>
            <person name="Korf I."/>
            <person name="Meyers B.C."/>
            <person name="Michelmore R.W."/>
        </authorList>
    </citation>
    <scope>NUCLEOTIDE SEQUENCE [LARGE SCALE GENOMIC DNA]</scope>
    <source>
        <strain evidence="11">cv. Salinas</strain>
        <tissue evidence="10">Seedlings</tissue>
    </source>
</reference>
<evidence type="ECO:0000256" key="8">
    <source>
        <dbReference type="SAM" id="MobiDB-lite"/>
    </source>
</evidence>
<dbReference type="InterPro" id="IPR029063">
    <property type="entry name" value="SAM-dependent_MTases_sf"/>
</dbReference>
<dbReference type="AlphaFoldDB" id="A0A9R1VZ89"/>
<comment type="similarity">
    <text evidence="2">Belongs to the methyltransferase superfamily. Trimethylguanosine synthase family.</text>
</comment>
<comment type="caution">
    <text evidence="10">The sequence shown here is derived from an EMBL/GenBank/DDBJ whole genome shotgun (WGS) entry which is preliminary data.</text>
</comment>
<sequence>MADGDHKGELEDSPAIIALGSLLKLTEIHFWVDLYTGMPYDSTYLECKETAMDEAISSSKTESSSVSVETELSRQMNELGLPLSFCTNKEKRNGKVRGNRKYVNKKVLHTHEETRDEASLKDDMQMEATPEHVNGGTCSDMIVDDKRENPKDERIDDTIDSGRNDESGDWMIYWDEFYERNYYYNSRTHESTWEQPPEMAYLDSVYVLNEMKEMVFKIDDEAYAIKNDIKEENSGVLQHDCRLSTTLSDDKLNELLSSKEDDGNMHLTPKKLYTEADDVVYKRKKKVKRTKAHKKSSVDNKEVEFEVSMDPIISKYWCQRYLLFSKYDEGIKMDEEGWFSATPECIARHHAFRCRNGIIVDCFTGVGGNAIRFASNSIHTIAIDIDPKKIEYAQHNASIYGVKHLIEFITGDSFILAQNLKADTVFLSPPWGGPHYAKARNFDIITMLKPHNGQFLFNVAKQIAPRIVMFLPRNVDINQLAELSLSVNPPWKLEVEKNFLNGNLKAITAYFTDPSL</sequence>
<evidence type="ECO:0000256" key="3">
    <source>
        <dbReference type="ARBA" id="ARBA00047418"/>
    </source>
</evidence>
<dbReference type="PROSITE" id="PS01159">
    <property type="entry name" value="WW_DOMAIN_1"/>
    <property type="match status" value="1"/>
</dbReference>
<evidence type="ECO:0000256" key="5">
    <source>
        <dbReference type="ARBA" id="ARBA00048763"/>
    </source>
</evidence>
<dbReference type="InterPro" id="IPR036020">
    <property type="entry name" value="WW_dom_sf"/>
</dbReference>
<dbReference type="GO" id="GO:0009409">
    <property type="term" value="P:response to cold"/>
    <property type="evidence" value="ECO:0007669"/>
    <property type="project" value="EnsemblPlants"/>
</dbReference>